<dbReference type="Proteomes" id="UP000005408">
    <property type="component" value="Unassembled WGS sequence"/>
</dbReference>
<dbReference type="AlphaFoldDB" id="A0A8W8L780"/>
<dbReference type="Pfam" id="PF20469">
    <property type="entry name" value="OLD-like_TOPRIM"/>
    <property type="match status" value="1"/>
</dbReference>
<sequence length="616" mass="71637">MLRTITLKNFVHFKDKTVIQLTTSNIPANPNGNRKKKTEKSQNGTDYCNSLNIFVGANFCGKSTIIELIRRCMTQEINLSKTKAYDNVSVAYAFCKFNELDKKNDEVFSGIIKEPQRPGDRDEKLYKIFIYIENNEVFLRSISIHTGKTYNGVLNHRYLKEIRSLEDEADDERDNRITQLLDMIKSLNYKKCCSEIRNKPSWKDIEDRFIATFPLRGIGIVQWTKSKNIRVKRNYKRACERTEVISTLLTQKHRDQIDEELEREIFNFLTYPEVFRFKHKSDGHIFVQHNNSEEFHLLKTSEGILEAKMTSLLLANDMVKTLCLEDAERGMHPQMIERLKTILCREGRKKTIIVVTHSPYFIDTITVKNTHVFFRETTDDRNSYFCSVKNVADCSAVTNVSSIELLRTLLFATKVLLVEGPTDREVLQGIFTQWKRKMMKRSENEIEVMYKDITTYQVVSLNGCRNSKNVLIFCRKINLPCLCILDLDVFVKSDKKTKVISKVENLKYLAVGTFQNYVGKDLSDFTRSEDSKLLSKSMESNDDTFVWRDGALEDMIRDSISPKKLYDILGCKNTESKEIKGKLKTSLSEKNGESFYEHLENADEIQRLIKFILDKE</sequence>
<dbReference type="Pfam" id="PF13304">
    <property type="entry name" value="AAA_21"/>
    <property type="match status" value="1"/>
</dbReference>
<organism evidence="3 4">
    <name type="scientific">Magallana gigas</name>
    <name type="common">Pacific oyster</name>
    <name type="synonym">Crassostrea gigas</name>
    <dbReference type="NCBI Taxonomy" id="29159"/>
    <lineage>
        <taxon>Eukaryota</taxon>
        <taxon>Metazoa</taxon>
        <taxon>Spiralia</taxon>
        <taxon>Lophotrochozoa</taxon>
        <taxon>Mollusca</taxon>
        <taxon>Bivalvia</taxon>
        <taxon>Autobranchia</taxon>
        <taxon>Pteriomorphia</taxon>
        <taxon>Ostreida</taxon>
        <taxon>Ostreoidea</taxon>
        <taxon>Ostreidae</taxon>
        <taxon>Magallana</taxon>
    </lineage>
</organism>
<proteinExistence type="predicted"/>
<dbReference type="EnsemblMetazoa" id="G26232.1">
    <property type="protein sequence ID" value="G26232.1:cds"/>
    <property type="gene ID" value="G26232"/>
</dbReference>
<accession>A0A8W8L780</accession>
<dbReference type="GO" id="GO:0016887">
    <property type="term" value="F:ATP hydrolysis activity"/>
    <property type="evidence" value="ECO:0007669"/>
    <property type="project" value="InterPro"/>
</dbReference>
<dbReference type="InterPro" id="IPR051396">
    <property type="entry name" value="Bact_Antivir_Def_Nuclease"/>
</dbReference>
<dbReference type="SUPFAM" id="SSF52540">
    <property type="entry name" value="P-loop containing nucleoside triphosphate hydrolases"/>
    <property type="match status" value="1"/>
</dbReference>
<dbReference type="InterPro" id="IPR027417">
    <property type="entry name" value="P-loop_NTPase"/>
</dbReference>
<evidence type="ECO:0008006" key="5">
    <source>
        <dbReference type="Google" id="ProtNLM"/>
    </source>
</evidence>
<feature type="domain" description="OLD protein-like TOPRIM" evidence="2">
    <location>
        <begin position="410"/>
        <end position="488"/>
    </location>
</feature>
<dbReference type="GO" id="GO:0005524">
    <property type="term" value="F:ATP binding"/>
    <property type="evidence" value="ECO:0007669"/>
    <property type="project" value="InterPro"/>
</dbReference>
<name>A0A8W8L780_MAGGI</name>
<dbReference type="Gene3D" id="3.40.50.300">
    <property type="entry name" value="P-loop containing nucleotide triphosphate hydrolases"/>
    <property type="match status" value="1"/>
</dbReference>
<evidence type="ECO:0000259" key="2">
    <source>
        <dbReference type="Pfam" id="PF20469"/>
    </source>
</evidence>
<evidence type="ECO:0000313" key="4">
    <source>
        <dbReference type="Proteomes" id="UP000005408"/>
    </source>
</evidence>
<evidence type="ECO:0000313" key="3">
    <source>
        <dbReference type="EnsemblMetazoa" id="G26232.1:cds"/>
    </source>
</evidence>
<dbReference type="PANTHER" id="PTHR43581:SF4">
    <property type="entry name" value="ATP_GTP PHOSPHATASE"/>
    <property type="match status" value="1"/>
</dbReference>
<keyword evidence="4" id="KW-1185">Reference proteome</keyword>
<dbReference type="InterPro" id="IPR034139">
    <property type="entry name" value="TOPRIM_OLD"/>
</dbReference>
<reference evidence="3" key="1">
    <citation type="submission" date="2022-08" db="UniProtKB">
        <authorList>
            <consortium name="EnsemblMetazoa"/>
        </authorList>
    </citation>
    <scope>IDENTIFICATION</scope>
    <source>
        <strain evidence="3">05x7-T-G4-1.051#20</strain>
    </source>
</reference>
<dbReference type="InterPro" id="IPR003959">
    <property type="entry name" value="ATPase_AAA_core"/>
</dbReference>
<protein>
    <recommendedName>
        <fullName evidence="5">ATPase AAA-type core domain-containing protein</fullName>
    </recommendedName>
</protein>
<feature type="domain" description="ATPase AAA-type core" evidence="1">
    <location>
        <begin position="263"/>
        <end position="363"/>
    </location>
</feature>
<dbReference type="PANTHER" id="PTHR43581">
    <property type="entry name" value="ATP/GTP PHOSPHATASE"/>
    <property type="match status" value="1"/>
</dbReference>
<evidence type="ECO:0000259" key="1">
    <source>
        <dbReference type="Pfam" id="PF13304"/>
    </source>
</evidence>